<dbReference type="PROSITE" id="PS50294">
    <property type="entry name" value="WD_REPEATS_REGION"/>
    <property type="match status" value="1"/>
</dbReference>
<dbReference type="InterPro" id="IPR019775">
    <property type="entry name" value="WD40_repeat_CS"/>
</dbReference>
<dbReference type="InterPro" id="IPR001680">
    <property type="entry name" value="WD40_rpt"/>
</dbReference>
<dbReference type="Pfam" id="PF00400">
    <property type="entry name" value="WD40"/>
    <property type="match status" value="3"/>
</dbReference>
<dbReference type="SMART" id="SM00320">
    <property type="entry name" value="WD40"/>
    <property type="match status" value="6"/>
</dbReference>
<feature type="repeat" description="WD" evidence="3">
    <location>
        <begin position="357"/>
        <end position="399"/>
    </location>
</feature>
<dbReference type="GO" id="GO:0061630">
    <property type="term" value="F:ubiquitin protein ligase activity"/>
    <property type="evidence" value="ECO:0007669"/>
    <property type="project" value="InterPro"/>
</dbReference>
<dbReference type="InterPro" id="IPR042755">
    <property type="entry name" value="COP1"/>
</dbReference>
<evidence type="ECO:0000313" key="6">
    <source>
        <dbReference type="Proteomes" id="UP001212152"/>
    </source>
</evidence>
<name>A0AAD5XN75_9FUNG</name>
<evidence type="ECO:0000256" key="1">
    <source>
        <dbReference type="ARBA" id="ARBA00022574"/>
    </source>
</evidence>
<gene>
    <name evidence="5" type="primary">RFWD2</name>
    <name evidence="5" type="ORF">HDU87_006636</name>
</gene>
<protein>
    <submittedName>
        <fullName evidence="5">RING finger and WD repeat domain-containing protein 2</fullName>
    </submittedName>
</protein>
<proteinExistence type="predicted"/>
<comment type="caution">
    <text evidence="5">The sequence shown here is derived from an EMBL/GenBank/DDBJ whole genome shotgun (WGS) entry which is preliminary data.</text>
</comment>
<keyword evidence="6" id="KW-1185">Reference proteome</keyword>
<keyword evidence="1 3" id="KW-0853">WD repeat</keyword>
<dbReference type="Proteomes" id="UP001212152">
    <property type="component" value="Unassembled WGS sequence"/>
</dbReference>
<dbReference type="InterPro" id="IPR015943">
    <property type="entry name" value="WD40/YVTN_repeat-like_dom_sf"/>
</dbReference>
<dbReference type="SUPFAM" id="SSF50978">
    <property type="entry name" value="WD40 repeat-like"/>
    <property type="match status" value="1"/>
</dbReference>
<evidence type="ECO:0000256" key="2">
    <source>
        <dbReference type="ARBA" id="ARBA00022737"/>
    </source>
</evidence>
<evidence type="ECO:0000256" key="4">
    <source>
        <dbReference type="SAM" id="MobiDB-lite"/>
    </source>
</evidence>
<dbReference type="PROSITE" id="PS50082">
    <property type="entry name" value="WD_REPEATS_2"/>
    <property type="match status" value="3"/>
</dbReference>
<dbReference type="Gene3D" id="2.130.10.10">
    <property type="entry name" value="YVTN repeat-like/Quinoprotein amine dehydrogenase"/>
    <property type="match status" value="2"/>
</dbReference>
<keyword evidence="2" id="KW-0677">Repeat</keyword>
<dbReference type="InterPro" id="IPR036322">
    <property type="entry name" value="WD40_repeat_dom_sf"/>
</dbReference>
<dbReference type="EMBL" id="JADGJQ010000059">
    <property type="protein sequence ID" value="KAJ3174844.1"/>
    <property type="molecule type" value="Genomic_DNA"/>
</dbReference>
<evidence type="ECO:0000313" key="5">
    <source>
        <dbReference type="EMBL" id="KAJ3174844.1"/>
    </source>
</evidence>
<sequence>MTANAESPFPSIKTEDVESLQKSDDQHTGQQLVQNMRTEVSLHLLHEFLLSTQRAKQAALSELTEQLAVLQEDISKISTFVASAREFLQPRASPAAVPLAVPTEYEGLGKKRSLDEMENSQHNVTASNPFDPTTRPTKKTKLLSASSLVRKQCERIELHAEELQSTYFAVRPKVTAVDLNVEDRCLSLFADDLADLSRYTRLRTVANLDYAHGLYNTGSCIVSSIDFNKDDHVFATAGVTKKIKIFDYRNVLSDMREEILGPTRLATNGGSGTRDLDDDAVPTAEHLARDDESADEEQDEEIVGDQVPRFPIMEIGCNSKISSLAWNPCVYSRLASADYEGLVHLWDSETGSAIRNFDEHEKRVWSVDWTTNDPDLFASSSDDAKGKLWSVNQRSAVATVQSTVNLCTVKWNPEVHNQIAFGSADHHIHYYDTRNLATPLHVFQGHSKAVSYVNFVSANTLLSCSTDSTLRSWDVSGSISTGQSKCTQKYAGHVNVKNFVGMSVDCSGEYIACGSETDEVHVYWKWLGQSVVKREMGGARDPITARIIPRRKQEPPTVGGPFLSSICWQRTQPGRLIAANSHGRVSVMELV</sequence>
<feature type="compositionally biased region" description="Basic and acidic residues" evidence="4">
    <location>
        <begin position="13"/>
        <end position="27"/>
    </location>
</feature>
<dbReference type="PROSITE" id="PS00678">
    <property type="entry name" value="WD_REPEATS_1"/>
    <property type="match status" value="1"/>
</dbReference>
<reference evidence="5" key="1">
    <citation type="submission" date="2020-05" db="EMBL/GenBank/DDBJ databases">
        <title>Phylogenomic resolution of chytrid fungi.</title>
        <authorList>
            <person name="Stajich J.E."/>
            <person name="Amses K."/>
            <person name="Simmons R."/>
            <person name="Seto K."/>
            <person name="Myers J."/>
            <person name="Bonds A."/>
            <person name="Quandt C.A."/>
            <person name="Barry K."/>
            <person name="Liu P."/>
            <person name="Grigoriev I."/>
            <person name="Longcore J.E."/>
            <person name="James T.Y."/>
        </authorList>
    </citation>
    <scope>NUCLEOTIDE SEQUENCE</scope>
    <source>
        <strain evidence="5">JEL0379</strain>
    </source>
</reference>
<organism evidence="5 6">
    <name type="scientific">Geranomyces variabilis</name>
    <dbReference type="NCBI Taxonomy" id="109894"/>
    <lineage>
        <taxon>Eukaryota</taxon>
        <taxon>Fungi</taxon>
        <taxon>Fungi incertae sedis</taxon>
        <taxon>Chytridiomycota</taxon>
        <taxon>Chytridiomycota incertae sedis</taxon>
        <taxon>Chytridiomycetes</taxon>
        <taxon>Spizellomycetales</taxon>
        <taxon>Powellomycetaceae</taxon>
        <taxon>Geranomyces</taxon>
    </lineage>
</organism>
<dbReference type="PANTHER" id="PTHR44080">
    <property type="entry name" value="E3 UBIQUITIN-PROTEIN LIGASE COP1"/>
    <property type="match status" value="1"/>
</dbReference>
<dbReference type="AlphaFoldDB" id="A0AAD5XN75"/>
<feature type="repeat" description="WD" evidence="3">
    <location>
        <begin position="314"/>
        <end position="356"/>
    </location>
</feature>
<evidence type="ECO:0000256" key="3">
    <source>
        <dbReference type="PROSITE-ProRule" id="PRU00221"/>
    </source>
</evidence>
<feature type="repeat" description="WD" evidence="3">
    <location>
        <begin position="443"/>
        <end position="476"/>
    </location>
</feature>
<accession>A0AAD5XN75</accession>
<feature type="region of interest" description="Disordered" evidence="4">
    <location>
        <begin position="1"/>
        <end position="30"/>
    </location>
</feature>